<reference evidence="2 3" key="1">
    <citation type="submission" date="2022-04" db="EMBL/GenBank/DDBJ databases">
        <title>Human microbiome associated bacterial genomes.</title>
        <authorList>
            <person name="Sandstrom S."/>
            <person name="Salamzade R."/>
            <person name="Kalan L.R."/>
        </authorList>
    </citation>
    <scope>NUCLEOTIDE SEQUENCE [LARGE SCALE GENOMIC DNA]</scope>
    <source>
        <strain evidence="3">p3-SID767</strain>
    </source>
</reference>
<dbReference type="PROSITE" id="PS51186">
    <property type="entry name" value="GNAT"/>
    <property type="match status" value="1"/>
</dbReference>
<dbReference type="EMBL" id="JALXMO010000010">
    <property type="protein sequence ID" value="MCT1606825.1"/>
    <property type="molecule type" value="Genomic_DNA"/>
</dbReference>
<sequence>MPRPWTIRTPTVEDAAALGRMQNLGWKQAYQHFLPAWYYGPEREAQRIQKWNELLSQGLAAGEKLRIAEDPAGAVVGFSHYGPAHSEEDPCPMELHSIYVLASHHGTGLAGQLLEQTLGSGPAFLEMFKDNTRAQRYYLRHGFRVIDGEWDVGQWRNDDAARGIKVIRMMREGKEDAHA</sequence>
<name>A0ABT2HQ60_9MICC</name>
<accession>A0ABT2HQ60</accession>
<dbReference type="InterPro" id="IPR000182">
    <property type="entry name" value="GNAT_dom"/>
</dbReference>
<keyword evidence="3" id="KW-1185">Reference proteome</keyword>
<protein>
    <submittedName>
        <fullName evidence="2">GNAT family N-acetyltransferase</fullName>
    </submittedName>
</protein>
<gene>
    <name evidence="2" type="ORF">M3B43_05700</name>
</gene>
<dbReference type="RefSeq" id="WP_260072898.1">
    <property type="nucleotide sequence ID" value="NZ_JALXMO010000010.1"/>
</dbReference>
<evidence type="ECO:0000313" key="3">
    <source>
        <dbReference type="Proteomes" id="UP001205046"/>
    </source>
</evidence>
<organism evidence="2 3">
    <name type="scientific">Nesterenkonia massiliensis</name>
    <dbReference type="NCBI Taxonomy" id="1232429"/>
    <lineage>
        <taxon>Bacteria</taxon>
        <taxon>Bacillati</taxon>
        <taxon>Actinomycetota</taxon>
        <taxon>Actinomycetes</taxon>
        <taxon>Micrococcales</taxon>
        <taxon>Micrococcaceae</taxon>
        <taxon>Nesterenkonia</taxon>
    </lineage>
</organism>
<evidence type="ECO:0000313" key="2">
    <source>
        <dbReference type="EMBL" id="MCT1606825.1"/>
    </source>
</evidence>
<dbReference type="Proteomes" id="UP001205046">
    <property type="component" value="Unassembled WGS sequence"/>
</dbReference>
<dbReference type="SUPFAM" id="SSF55729">
    <property type="entry name" value="Acyl-CoA N-acyltransferases (Nat)"/>
    <property type="match status" value="1"/>
</dbReference>
<dbReference type="Pfam" id="PF00583">
    <property type="entry name" value="Acetyltransf_1"/>
    <property type="match status" value="1"/>
</dbReference>
<dbReference type="CDD" id="cd04301">
    <property type="entry name" value="NAT_SF"/>
    <property type="match status" value="1"/>
</dbReference>
<feature type="domain" description="N-acetyltransferase" evidence="1">
    <location>
        <begin position="5"/>
        <end position="171"/>
    </location>
</feature>
<proteinExistence type="predicted"/>
<dbReference type="Gene3D" id="3.40.630.30">
    <property type="match status" value="1"/>
</dbReference>
<evidence type="ECO:0000259" key="1">
    <source>
        <dbReference type="PROSITE" id="PS51186"/>
    </source>
</evidence>
<dbReference type="InterPro" id="IPR016181">
    <property type="entry name" value="Acyl_CoA_acyltransferase"/>
</dbReference>
<comment type="caution">
    <text evidence="2">The sequence shown here is derived from an EMBL/GenBank/DDBJ whole genome shotgun (WGS) entry which is preliminary data.</text>
</comment>